<feature type="chain" id="PRO_5044745428" description="protein-tyrosine-phosphatase" evidence="13">
    <location>
        <begin position="22"/>
        <end position="1199"/>
    </location>
</feature>
<feature type="domain" description="Fibronectin type-III" evidence="16">
    <location>
        <begin position="392"/>
        <end position="496"/>
    </location>
</feature>
<dbReference type="InterPro" id="IPR041201">
    <property type="entry name" value="PTPRJ_TM"/>
</dbReference>
<evidence type="ECO:0000259" key="15">
    <source>
        <dbReference type="PROSITE" id="PS50056"/>
    </source>
</evidence>
<dbReference type="InterPro" id="IPR029021">
    <property type="entry name" value="Prot-tyrosine_phosphatase-like"/>
</dbReference>
<dbReference type="Pfam" id="PF18861">
    <property type="entry name" value="PTP_tm"/>
    <property type="match status" value="1"/>
</dbReference>
<dbReference type="InterPro" id="IPR016130">
    <property type="entry name" value="Tyr_Pase_AS"/>
</dbReference>
<dbReference type="SUPFAM" id="SSF52799">
    <property type="entry name" value="(Phosphotyrosine protein) phosphatases II"/>
    <property type="match status" value="1"/>
</dbReference>
<keyword evidence="10" id="KW-0325">Glycoprotein</keyword>
<evidence type="ECO:0000256" key="3">
    <source>
        <dbReference type="ARBA" id="ARBA00022692"/>
    </source>
</evidence>
<dbReference type="PRINTS" id="PR00700">
    <property type="entry name" value="PRTYPHPHTASE"/>
</dbReference>
<evidence type="ECO:0000256" key="8">
    <source>
        <dbReference type="ARBA" id="ARBA00022989"/>
    </source>
</evidence>
<evidence type="ECO:0000256" key="2">
    <source>
        <dbReference type="ARBA" id="ARBA00013064"/>
    </source>
</evidence>
<dbReference type="Proteomes" id="UP001627154">
    <property type="component" value="Unassembled WGS sequence"/>
</dbReference>
<dbReference type="PROSITE" id="PS50056">
    <property type="entry name" value="TYR_PHOSPHATASE_2"/>
    <property type="match status" value="1"/>
</dbReference>
<reference evidence="17 18" key="1">
    <citation type="journal article" date="2024" name="bioRxiv">
        <title>A reference genome for Trichogramma kaykai: A tiny desert-dwelling parasitoid wasp with competing sex-ratio distorters.</title>
        <authorList>
            <person name="Culotta J."/>
            <person name="Lindsey A.R."/>
        </authorList>
    </citation>
    <scope>NUCLEOTIDE SEQUENCE [LARGE SCALE GENOMIC DNA]</scope>
    <source>
        <strain evidence="17 18">KSX58</strain>
    </source>
</reference>
<dbReference type="EC" id="3.1.3.48" evidence="2"/>
<dbReference type="GO" id="GO:0016020">
    <property type="term" value="C:membrane"/>
    <property type="evidence" value="ECO:0007669"/>
    <property type="project" value="UniProtKB-SubCell"/>
</dbReference>
<dbReference type="InterPro" id="IPR000242">
    <property type="entry name" value="PTP_cat"/>
</dbReference>
<dbReference type="SMART" id="SM00060">
    <property type="entry name" value="FN3"/>
    <property type="match status" value="5"/>
</dbReference>
<name>A0ABD2W0H8_9HYME</name>
<dbReference type="CDD" id="cd00063">
    <property type="entry name" value="FN3"/>
    <property type="match status" value="3"/>
</dbReference>
<evidence type="ECO:0000259" key="16">
    <source>
        <dbReference type="PROSITE" id="PS50853"/>
    </source>
</evidence>
<keyword evidence="9 12" id="KW-0472">Membrane</keyword>
<keyword evidence="4 13" id="KW-0732">Signal</keyword>
<feature type="domain" description="Tyrosine-protein phosphatase" evidence="14">
    <location>
        <begin position="850"/>
        <end position="1107"/>
    </location>
</feature>
<dbReference type="PROSITE" id="PS00383">
    <property type="entry name" value="TYR_PHOSPHATASE_1"/>
    <property type="match status" value="1"/>
</dbReference>
<comment type="catalytic activity">
    <reaction evidence="11">
        <text>O-phospho-L-tyrosyl-[protein] + H2O = L-tyrosyl-[protein] + phosphate</text>
        <dbReference type="Rhea" id="RHEA:10684"/>
        <dbReference type="Rhea" id="RHEA-COMP:10136"/>
        <dbReference type="Rhea" id="RHEA-COMP:20101"/>
        <dbReference type="ChEBI" id="CHEBI:15377"/>
        <dbReference type="ChEBI" id="CHEBI:43474"/>
        <dbReference type="ChEBI" id="CHEBI:46858"/>
        <dbReference type="ChEBI" id="CHEBI:61978"/>
        <dbReference type="EC" id="3.1.3.48"/>
    </reaction>
</comment>
<evidence type="ECO:0000256" key="1">
    <source>
        <dbReference type="ARBA" id="ARBA00004479"/>
    </source>
</evidence>
<evidence type="ECO:0000256" key="10">
    <source>
        <dbReference type="ARBA" id="ARBA00023180"/>
    </source>
</evidence>
<evidence type="ECO:0000313" key="18">
    <source>
        <dbReference type="Proteomes" id="UP001627154"/>
    </source>
</evidence>
<feature type="signal peptide" evidence="13">
    <location>
        <begin position="1"/>
        <end position="21"/>
    </location>
</feature>
<comment type="caution">
    <text evidence="17">The sequence shown here is derived from an EMBL/GenBank/DDBJ whole genome shotgun (WGS) entry which is preliminary data.</text>
</comment>
<dbReference type="AlphaFoldDB" id="A0ABD2W0H8"/>
<evidence type="ECO:0000259" key="14">
    <source>
        <dbReference type="PROSITE" id="PS50055"/>
    </source>
</evidence>
<dbReference type="PANTHER" id="PTHR46957:SF3">
    <property type="entry name" value="CYTOKINE RECEPTOR"/>
    <property type="match status" value="1"/>
</dbReference>
<evidence type="ECO:0000256" key="7">
    <source>
        <dbReference type="ARBA" id="ARBA00022912"/>
    </source>
</evidence>
<protein>
    <recommendedName>
        <fullName evidence="2">protein-tyrosine-phosphatase</fullName>
        <ecNumber evidence="2">3.1.3.48</ecNumber>
    </recommendedName>
</protein>
<dbReference type="InterPro" id="IPR003595">
    <property type="entry name" value="Tyr_Pase_cat"/>
</dbReference>
<comment type="subcellular location">
    <subcellularLocation>
        <location evidence="1">Membrane</location>
        <topology evidence="1">Single-pass type I membrane protein</topology>
    </subcellularLocation>
</comment>
<keyword evidence="3 12" id="KW-0812">Transmembrane</keyword>
<dbReference type="EMBL" id="JBJJXI010000147">
    <property type="protein sequence ID" value="KAL3386413.1"/>
    <property type="molecule type" value="Genomic_DNA"/>
</dbReference>
<evidence type="ECO:0000256" key="9">
    <source>
        <dbReference type="ARBA" id="ARBA00023136"/>
    </source>
</evidence>
<keyword evidence="18" id="KW-1185">Reference proteome</keyword>
<dbReference type="GO" id="GO:0004725">
    <property type="term" value="F:protein tyrosine phosphatase activity"/>
    <property type="evidence" value="ECO:0007669"/>
    <property type="project" value="UniProtKB-EC"/>
</dbReference>
<feature type="domain" description="Fibronectin type-III" evidence="16">
    <location>
        <begin position="181"/>
        <end position="278"/>
    </location>
</feature>
<evidence type="ECO:0000256" key="4">
    <source>
        <dbReference type="ARBA" id="ARBA00022729"/>
    </source>
</evidence>
<feature type="domain" description="Fibronectin type-III" evidence="16">
    <location>
        <begin position="279"/>
        <end position="390"/>
    </location>
</feature>
<dbReference type="SMART" id="SM00404">
    <property type="entry name" value="PTPc_motif"/>
    <property type="match status" value="1"/>
</dbReference>
<evidence type="ECO:0000256" key="6">
    <source>
        <dbReference type="ARBA" id="ARBA00022801"/>
    </source>
</evidence>
<dbReference type="FunFam" id="3.90.190.10:FF:000102">
    <property type="entry name" value="Receptor-type tyrosine-protein phosphatase"/>
    <property type="match status" value="1"/>
</dbReference>
<sequence length="1199" mass="137064">MIPRKKLHLLLFMLQISYIFGDYDTSIDNLLLSTDFKENVIDDSFNVNEKFSKVDKTVENAKKVYLPQTTTIDIPEETTTSVFESSTDPSSEGEKAIDINLQIADINATFANVSWNYEGQNVTFILKDDLEIKLQIKLNKSEKYQEINNLEPCYNYIVELILDDEILNKNFTKNFTTSYYPPGKPNKLKSFANQNNSLRIEWVKPKYASNCVKDYKIDLDLTHMENKHVGPAYTNETFYEFENLYSCTVYLVSVVAVDSSNSESDKVATIESVPTLATISQSPVLSNATQYITKNSINVTWNAVDPSNNCTLKEIYFNCSWDKTHGMGYDVFNSNVTVSIENKTIDELQHISTIVDNVSPFTDYICQALIKNEAGSSNWSTPVLITTEEDLPGEPLNFQTYNKNHGIEFTWEPPKIMPGRFIGYRLEYTWEPLYMVPTHCRGSKPKRKVCSIPATNKSWTENENEISAYYEAKLAAATSIGVGPYVFSKFSSNKVGIPSTVTNLQCRTQTSKEDLKLLDTILTWQLPCSLRGNLISFSVEYSGERDCEGCSPHKGVTELNIEYDITNPDEVFSINLGELKPAYNYTFTVRAKSTASDDYGDPSLINILYPSGLPAMLPADYIQILGMGDYRMDHTSRSATLLLPIFDDSNGPVQFYAVMVTALSPHNWTSEGRWNVHKQGWPATFSWKNASDNDFTLVYQATVPFWTLKDAEIAEYGGFSAVKYTVGKDTTCAYMEFRSESKAYCNGPLKPNTWYEVKMRAFTSDGYIDSPTFRIKTDPELNLTLTIGALSGILLIGFLLTVVFGLKRFSLCEFFNCARLKFRRTPEPNPMTIRKFMRHCKVIKDNPGKLSNEYQMLQTLSLDLILPCNAACLRINRSKNRYSDILPYDFTRVKLSILDGDSATDYINASYIRGYSGRNEYIACQGPKSDTCYDFWRMICELQIEFVVMLTNLVEQGREKCFRYWPHMGETVEYGDIKITSIKTMYFGTFVKRCFTVERDNYQKTVSQLHFVKWPDHDIPDGYEQTLYFVKYYRNQLNMRKGLSVVHCSAGIGRTGTFIAIDMVLQHIENHRRIDIFRTVYGMRRDRGLMVQRESQYAFIYFCVHYALKNPALYETMRKDSLSTSIDSMIPLCQSSPQASPKILMNGLRHSQSAGAIDTRSDHKRIERYNSEGYAIILYMKILKQLQCNQSQKNCFVPC</sequence>
<dbReference type="PANTHER" id="PTHR46957">
    <property type="entry name" value="CYTOKINE RECEPTOR"/>
    <property type="match status" value="1"/>
</dbReference>
<evidence type="ECO:0000256" key="11">
    <source>
        <dbReference type="ARBA" id="ARBA00051722"/>
    </source>
</evidence>
<dbReference type="PROSITE" id="PS50055">
    <property type="entry name" value="TYR_PHOSPHATASE_PTP"/>
    <property type="match status" value="1"/>
</dbReference>
<keyword evidence="7" id="KW-0904">Protein phosphatase</keyword>
<dbReference type="InterPro" id="IPR050713">
    <property type="entry name" value="RTP_Phos/Ushers"/>
</dbReference>
<keyword evidence="8 12" id="KW-1133">Transmembrane helix</keyword>
<dbReference type="Gene3D" id="2.60.40.10">
    <property type="entry name" value="Immunoglobulins"/>
    <property type="match status" value="4"/>
</dbReference>
<evidence type="ECO:0000256" key="5">
    <source>
        <dbReference type="ARBA" id="ARBA00022737"/>
    </source>
</evidence>
<evidence type="ECO:0000313" key="17">
    <source>
        <dbReference type="EMBL" id="KAL3386413.1"/>
    </source>
</evidence>
<feature type="domain" description="Tyrosine specific protein phosphatases" evidence="15">
    <location>
        <begin position="1024"/>
        <end position="1098"/>
    </location>
</feature>
<dbReference type="SMART" id="SM00194">
    <property type="entry name" value="PTPc"/>
    <property type="match status" value="1"/>
</dbReference>
<dbReference type="InterPro" id="IPR036116">
    <property type="entry name" value="FN3_sf"/>
</dbReference>
<dbReference type="InterPro" id="IPR000387">
    <property type="entry name" value="Tyr_Pase_dom"/>
</dbReference>
<dbReference type="Pfam" id="PF00102">
    <property type="entry name" value="Y_phosphatase"/>
    <property type="match status" value="1"/>
</dbReference>
<keyword evidence="5" id="KW-0677">Repeat</keyword>
<proteinExistence type="predicted"/>
<dbReference type="GO" id="GO:0009653">
    <property type="term" value="P:anatomical structure morphogenesis"/>
    <property type="evidence" value="ECO:0007669"/>
    <property type="project" value="UniProtKB-ARBA"/>
</dbReference>
<gene>
    <name evidence="17" type="ORF">TKK_018266</name>
</gene>
<feature type="transmembrane region" description="Helical" evidence="12">
    <location>
        <begin position="783"/>
        <end position="806"/>
    </location>
</feature>
<dbReference type="InterPro" id="IPR013783">
    <property type="entry name" value="Ig-like_fold"/>
</dbReference>
<dbReference type="GO" id="GO:0048666">
    <property type="term" value="P:neuron development"/>
    <property type="evidence" value="ECO:0007669"/>
    <property type="project" value="UniProtKB-ARBA"/>
</dbReference>
<evidence type="ECO:0000256" key="13">
    <source>
        <dbReference type="SAM" id="SignalP"/>
    </source>
</evidence>
<dbReference type="Gene3D" id="3.90.190.10">
    <property type="entry name" value="Protein tyrosine phosphatase superfamily"/>
    <property type="match status" value="1"/>
</dbReference>
<evidence type="ECO:0000256" key="12">
    <source>
        <dbReference type="SAM" id="Phobius"/>
    </source>
</evidence>
<organism evidence="17 18">
    <name type="scientific">Trichogramma kaykai</name>
    <dbReference type="NCBI Taxonomy" id="54128"/>
    <lineage>
        <taxon>Eukaryota</taxon>
        <taxon>Metazoa</taxon>
        <taxon>Ecdysozoa</taxon>
        <taxon>Arthropoda</taxon>
        <taxon>Hexapoda</taxon>
        <taxon>Insecta</taxon>
        <taxon>Pterygota</taxon>
        <taxon>Neoptera</taxon>
        <taxon>Endopterygota</taxon>
        <taxon>Hymenoptera</taxon>
        <taxon>Apocrita</taxon>
        <taxon>Proctotrupomorpha</taxon>
        <taxon>Chalcidoidea</taxon>
        <taxon>Trichogrammatidae</taxon>
        <taxon>Trichogramma</taxon>
    </lineage>
</organism>
<dbReference type="PROSITE" id="PS50853">
    <property type="entry name" value="FN3"/>
    <property type="match status" value="3"/>
</dbReference>
<keyword evidence="6" id="KW-0378">Hydrolase</keyword>
<dbReference type="SUPFAM" id="SSF49265">
    <property type="entry name" value="Fibronectin type III"/>
    <property type="match status" value="4"/>
</dbReference>
<dbReference type="InterPro" id="IPR003961">
    <property type="entry name" value="FN3_dom"/>
</dbReference>
<accession>A0ABD2W0H8</accession>